<evidence type="ECO:0000313" key="3">
    <source>
        <dbReference type="Proteomes" id="UP001189429"/>
    </source>
</evidence>
<name>A0ABN9T897_9DINO</name>
<gene>
    <name evidence="2" type="ORF">PCOR1329_LOCUS36562</name>
</gene>
<dbReference type="EMBL" id="CAUYUJ010014447">
    <property type="protein sequence ID" value="CAK0841337.1"/>
    <property type="molecule type" value="Genomic_DNA"/>
</dbReference>
<feature type="region of interest" description="Disordered" evidence="1">
    <location>
        <begin position="1"/>
        <end position="48"/>
    </location>
</feature>
<evidence type="ECO:0000313" key="2">
    <source>
        <dbReference type="EMBL" id="CAK0841337.1"/>
    </source>
</evidence>
<comment type="caution">
    <text evidence="2">The sequence shown here is derived from an EMBL/GenBank/DDBJ whole genome shotgun (WGS) entry which is preliminary data.</text>
</comment>
<protein>
    <submittedName>
        <fullName evidence="2">Uncharacterized protein</fullName>
    </submittedName>
</protein>
<feature type="compositionally biased region" description="Gly residues" evidence="1">
    <location>
        <begin position="178"/>
        <end position="195"/>
    </location>
</feature>
<feature type="compositionally biased region" description="Basic residues" evidence="1">
    <location>
        <begin position="251"/>
        <end position="269"/>
    </location>
</feature>
<dbReference type="Proteomes" id="UP001189429">
    <property type="component" value="Unassembled WGS sequence"/>
</dbReference>
<feature type="region of interest" description="Disordered" evidence="1">
    <location>
        <begin position="216"/>
        <end position="278"/>
    </location>
</feature>
<feature type="region of interest" description="Disordered" evidence="1">
    <location>
        <begin position="302"/>
        <end position="323"/>
    </location>
</feature>
<reference evidence="2" key="1">
    <citation type="submission" date="2023-10" db="EMBL/GenBank/DDBJ databases">
        <authorList>
            <person name="Chen Y."/>
            <person name="Shah S."/>
            <person name="Dougan E. K."/>
            <person name="Thang M."/>
            <person name="Chan C."/>
        </authorList>
    </citation>
    <scope>NUCLEOTIDE SEQUENCE [LARGE SCALE GENOMIC DNA]</scope>
</reference>
<proteinExistence type="predicted"/>
<sequence length="323" mass="33227">MSCCGEAEQASGAAMGSDEADAEQQWQVVSGDDLASDSEPGGIHARPSVPEAMSDAALSGVTGSQSDSYLLVDDEQQLDVPITVVFVTPDGAEGGHETFPCVPDYGMLWRSARGCVPARRRIVIRMDGELLSNANARRLISLSPRRPSARRALLAPVGVVLHVDFEDASAEAPRGAGPLPGGAPGGAPGECGGAPGPRRPAAWGLAAALVMSPSPSARCAVRRSTGQRPRPAAGGRAARRGKRATAAATARPRRGRAARAARRKGRRAAAVRARHEGGLPRQHPVHAARRLLVQARHPAAGRLPPAAGAGGWGEGRGCARAAG</sequence>
<organism evidence="2 3">
    <name type="scientific">Prorocentrum cordatum</name>
    <dbReference type="NCBI Taxonomy" id="2364126"/>
    <lineage>
        <taxon>Eukaryota</taxon>
        <taxon>Sar</taxon>
        <taxon>Alveolata</taxon>
        <taxon>Dinophyceae</taxon>
        <taxon>Prorocentrales</taxon>
        <taxon>Prorocentraceae</taxon>
        <taxon>Prorocentrum</taxon>
    </lineage>
</organism>
<keyword evidence="3" id="KW-1185">Reference proteome</keyword>
<evidence type="ECO:0000256" key="1">
    <source>
        <dbReference type="SAM" id="MobiDB-lite"/>
    </source>
</evidence>
<accession>A0ABN9T897</accession>
<feature type="region of interest" description="Disordered" evidence="1">
    <location>
        <begin position="171"/>
        <end position="198"/>
    </location>
</feature>